<comment type="caution">
    <text evidence="1">The sequence shown here is derived from an EMBL/GenBank/DDBJ whole genome shotgun (WGS) entry which is preliminary data.</text>
</comment>
<keyword evidence="1" id="KW-0378">Hydrolase</keyword>
<reference evidence="1 2" key="1">
    <citation type="submission" date="2018-11" db="EMBL/GenBank/DDBJ databases">
        <title>Draft genome sequence of Ferruginibacter sp. BO-59.</title>
        <authorList>
            <person name="Im W.T."/>
        </authorList>
    </citation>
    <scope>NUCLEOTIDE SEQUENCE [LARGE SCALE GENOMIC DNA]</scope>
    <source>
        <strain evidence="1 2">BO-59</strain>
    </source>
</reference>
<evidence type="ECO:0000313" key="2">
    <source>
        <dbReference type="Proteomes" id="UP000267223"/>
    </source>
</evidence>
<evidence type="ECO:0000313" key="1">
    <source>
        <dbReference type="EMBL" id="RNI33506.1"/>
    </source>
</evidence>
<keyword evidence="1" id="KW-0121">Carboxypeptidase</keyword>
<sequence>MNEKSKKYNIPQEILYAVCLSSWELCRKNLETFAGFKAYYTEAFIYEAIASVRKARELPGILHNRATSKEARIDLQLAGRQVMDNWQLLKLYINKAFGKDMAAIKLEAAGASIYTKAALYNWSAVRSLADVAGTFIRNNKEALTEGNNMPEKFQTRFVADGDKFIGLSMAFGSITMENQMATQLKINANNAIYESAIEMLKDGQQIFRYDAIIKRQFIFNYLVSVHSGKGSASFSGYITDEVNHPVEGATIQSHNQKYTAIADSKGYYCISHIAEGTYVFNITRPGYEPVEQAFTFTAGTARKEDFIMKKHMQLVA</sequence>
<dbReference type="Gene3D" id="2.60.40.1120">
    <property type="entry name" value="Carboxypeptidase-like, regulatory domain"/>
    <property type="match status" value="1"/>
</dbReference>
<dbReference type="SUPFAM" id="SSF49464">
    <property type="entry name" value="Carboxypeptidase regulatory domain-like"/>
    <property type="match status" value="1"/>
</dbReference>
<dbReference type="OrthoDB" id="9768470at2"/>
<dbReference type="RefSeq" id="WP_123122308.1">
    <property type="nucleotide sequence ID" value="NZ_RJJR01000019.1"/>
</dbReference>
<proteinExistence type="predicted"/>
<gene>
    <name evidence="1" type="ORF">EFY79_18860</name>
</gene>
<keyword evidence="2" id="KW-1185">Reference proteome</keyword>
<protein>
    <submittedName>
        <fullName evidence="1">Carboxypeptidase regulatory-like domain-containing protein</fullName>
    </submittedName>
</protein>
<dbReference type="GO" id="GO:0004180">
    <property type="term" value="F:carboxypeptidase activity"/>
    <property type="evidence" value="ECO:0007669"/>
    <property type="project" value="UniProtKB-KW"/>
</dbReference>
<dbReference type="Proteomes" id="UP000267223">
    <property type="component" value="Unassembled WGS sequence"/>
</dbReference>
<dbReference type="AlphaFoldDB" id="A0A3M9N6Z6"/>
<organism evidence="1 2">
    <name type="scientific">Hanamia caeni</name>
    <dbReference type="NCBI Taxonomy" id="2294116"/>
    <lineage>
        <taxon>Bacteria</taxon>
        <taxon>Pseudomonadati</taxon>
        <taxon>Bacteroidota</taxon>
        <taxon>Chitinophagia</taxon>
        <taxon>Chitinophagales</taxon>
        <taxon>Chitinophagaceae</taxon>
        <taxon>Hanamia</taxon>
    </lineage>
</organism>
<accession>A0A3M9N6Z6</accession>
<keyword evidence="1" id="KW-0645">Protease</keyword>
<name>A0A3M9N6Z6_9BACT</name>
<dbReference type="Pfam" id="PF13620">
    <property type="entry name" value="CarboxypepD_reg"/>
    <property type="match status" value="1"/>
</dbReference>
<dbReference type="EMBL" id="RJJR01000019">
    <property type="protein sequence ID" value="RNI33506.1"/>
    <property type="molecule type" value="Genomic_DNA"/>
</dbReference>
<dbReference type="InterPro" id="IPR008969">
    <property type="entry name" value="CarboxyPept-like_regulatory"/>
</dbReference>